<dbReference type="AlphaFoldDB" id="A0AAD3TS09"/>
<dbReference type="EMBL" id="BTCM01000002">
    <property type="protein sequence ID" value="GMK55360.1"/>
    <property type="molecule type" value="Genomic_DNA"/>
</dbReference>
<gene>
    <name evidence="2" type="ORF">CspeluHIS016_0204160</name>
</gene>
<feature type="compositionally biased region" description="Basic and acidic residues" evidence="1">
    <location>
        <begin position="449"/>
        <end position="471"/>
    </location>
</feature>
<feature type="region of interest" description="Disordered" evidence="1">
    <location>
        <begin position="419"/>
        <end position="528"/>
    </location>
</feature>
<reference evidence="2" key="2">
    <citation type="submission" date="2023-06" db="EMBL/GenBank/DDBJ databases">
        <authorList>
            <person name="Kobayashi Y."/>
            <person name="Kayamori A."/>
            <person name="Aoki K."/>
            <person name="Shiwa Y."/>
            <person name="Fujita N."/>
            <person name="Sugita T."/>
            <person name="Iwasaki W."/>
            <person name="Tanaka N."/>
            <person name="Takashima M."/>
        </authorList>
    </citation>
    <scope>NUCLEOTIDE SEQUENCE</scope>
    <source>
        <strain evidence="2">HIS016</strain>
    </source>
</reference>
<evidence type="ECO:0000313" key="2">
    <source>
        <dbReference type="EMBL" id="GMK55360.1"/>
    </source>
</evidence>
<feature type="region of interest" description="Disordered" evidence="1">
    <location>
        <begin position="201"/>
        <end position="293"/>
    </location>
</feature>
<evidence type="ECO:0000313" key="3">
    <source>
        <dbReference type="Proteomes" id="UP001222932"/>
    </source>
</evidence>
<feature type="region of interest" description="Disordered" evidence="1">
    <location>
        <begin position="344"/>
        <end position="364"/>
    </location>
</feature>
<proteinExistence type="predicted"/>
<feature type="region of interest" description="Disordered" evidence="1">
    <location>
        <begin position="1"/>
        <end position="35"/>
    </location>
</feature>
<feature type="compositionally biased region" description="Polar residues" evidence="1">
    <location>
        <begin position="264"/>
        <end position="275"/>
    </location>
</feature>
<feature type="compositionally biased region" description="Pro residues" evidence="1">
    <location>
        <begin position="348"/>
        <end position="360"/>
    </location>
</feature>
<accession>A0AAD3TS09</accession>
<protein>
    <submittedName>
        <fullName evidence="2">Uncharacterized protein</fullName>
    </submittedName>
</protein>
<feature type="compositionally biased region" description="Low complexity" evidence="1">
    <location>
        <begin position="205"/>
        <end position="218"/>
    </location>
</feature>
<organism evidence="2 3">
    <name type="scientific">Cutaneotrichosporon spelunceum</name>
    <dbReference type="NCBI Taxonomy" id="1672016"/>
    <lineage>
        <taxon>Eukaryota</taxon>
        <taxon>Fungi</taxon>
        <taxon>Dikarya</taxon>
        <taxon>Basidiomycota</taxon>
        <taxon>Agaricomycotina</taxon>
        <taxon>Tremellomycetes</taxon>
        <taxon>Trichosporonales</taxon>
        <taxon>Trichosporonaceae</taxon>
        <taxon>Cutaneotrichosporon</taxon>
    </lineage>
</organism>
<comment type="caution">
    <text evidence="2">The sequence shown here is derived from an EMBL/GenBank/DDBJ whole genome shotgun (WGS) entry which is preliminary data.</text>
</comment>
<name>A0AAD3TS09_9TREE</name>
<sequence length="528" mass="56273">MVEKPGTSARVISSDSSRKIGSAAESLMPPPIPPPMRPRLTLPPPCTLVINWYFKPHRTTHPSTHRLTDLPATPLHQHCTFIPNVIDISHRAHTLCSTVTRDGESNQSRVTWRWVHPNPIHFTCHATMFEEDFERCFICQAPAQGLYCSQVCQQQDKGSASPTTKSNELAPVRLTAQLPASLSPAIRPTYVITPSPIFGRRRAASTSSSSVSDSPIQSPHTNPSSGDSPQKELFNLPPPAFPLGSSGPMKIPAAGLQSRVAGNGSANATPTTGSVDTLRFGRKSSGTNNSVTSPLALAPRCGCGRALGHRNRSLPGDELNVACLSLGTNSIADADVNVLRLISDPIHRSPPTPNLTCPPLPEDRSISHVLGSSLLLSRSRSDPHRPPSPRTACGTGSENVKARGGLHPRPVVDAALGAAPAGRPALPPVAPLRSTRSRSAAPSSSSGSRSERAPTDNRRGRSRERVERVEVTPDLGPQLGICHEEREVAPTRRNLSGDAGRPGRSRSRPQPDAGYTTTIRGRTAGIAT</sequence>
<reference evidence="2" key="1">
    <citation type="journal article" date="2023" name="BMC Genomics">
        <title>Chromosome-level genome assemblies of Cutaneotrichosporon spp. (Trichosporonales, Basidiomycota) reveal imbalanced evolution between nucleotide sequences and chromosome synteny.</title>
        <authorList>
            <person name="Kobayashi Y."/>
            <person name="Kayamori A."/>
            <person name="Aoki K."/>
            <person name="Shiwa Y."/>
            <person name="Matsutani M."/>
            <person name="Fujita N."/>
            <person name="Sugita T."/>
            <person name="Iwasaki W."/>
            <person name="Tanaka N."/>
            <person name="Takashima M."/>
        </authorList>
    </citation>
    <scope>NUCLEOTIDE SEQUENCE</scope>
    <source>
        <strain evidence="2">HIS016</strain>
    </source>
</reference>
<feature type="region of interest" description="Disordered" evidence="1">
    <location>
        <begin position="377"/>
        <end position="406"/>
    </location>
</feature>
<feature type="compositionally biased region" description="Polar residues" evidence="1">
    <location>
        <begin position="219"/>
        <end position="228"/>
    </location>
</feature>
<feature type="compositionally biased region" description="Polar residues" evidence="1">
    <location>
        <begin position="284"/>
        <end position="293"/>
    </location>
</feature>
<keyword evidence="3" id="KW-1185">Reference proteome</keyword>
<evidence type="ECO:0000256" key="1">
    <source>
        <dbReference type="SAM" id="MobiDB-lite"/>
    </source>
</evidence>
<feature type="compositionally biased region" description="Low complexity" evidence="1">
    <location>
        <begin position="431"/>
        <end position="448"/>
    </location>
</feature>
<dbReference type="Proteomes" id="UP001222932">
    <property type="component" value="Unassembled WGS sequence"/>
</dbReference>